<evidence type="ECO:0000313" key="3">
    <source>
        <dbReference type="Proteomes" id="UP000062973"/>
    </source>
</evidence>
<dbReference type="KEGG" id="amq:AMETH_6369"/>
<dbReference type="PATRIC" id="fig|1068978.7.peg.6844"/>
<dbReference type="STRING" id="1068978.AMETH_6369"/>
<sequence length="96" mass="10362">MADPINAGDVRRPLLPVPELPERLVVLYPVVAVGTLVWFAGFLVLGGIRLFGTGGPASVWMWTCLSGSVLGLMGMGIMSWQRWARRHGSRSAQTGL</sequence>
<gene>
    <name evidence="2" type="ORF">AMETH_6369</name>
</gene>
<dbReference type="Pfam" id="PF10745">
    <property type="entry name" value="DUF2530"/>
    <property type="match status" value="1"/>
</dbReference>
<dbReference type="Proteomes" id="UP000062973">
    <property type="component" value="Chromosome"/>
</dbReference>
<keyword evidence="1" id="KW-1133">Transmembrane helix</keyword>
<dbReference type="AlphaFoldDB" id="A0A076N571"/>
<protein>
    <recommendedName>
        <fullName evidence="4">DUF2530 domain-containing protein</fullName>
    </recommendedName>
</protein>
<keyword evidence="3" id="KW-1185">Reference proteome</keyword>
<proteinExistence type="predicted"/>
<organism evidence="2 3">
    <name type="scientific">Amycolatopsis methanolica 239</name>
    <dbReference type="NCBI Taxonomy" id="1068978"/>
    <lineage>
        <taxon>Bacteria</taxon>
        <taxon>Bacillati</taxon>
        <taxon>Actinomycetota</taxon>
        <taxon>Actinomycetes</taxon>
        <taxon>Pseudonocardiales</taxon>
        <taxon>Pseudonocardiaceae</taxon>
        <taxon>Amycolatopsis</taxon>
        <taxon>Amycolatopsis methanolica group</taxon>
    </lineage>
</organism>
<evidence type="ECO:0000313" key="2">
    <source>
        <dbReference type="EMBL" id="AIJ26461.1"/>
    </source>
</evidence>
<accession>A0A076N571</accession>
<name>A0A076N571_AMYME</name>
<dbReference type="InterPro" id="IPR019681">
    <property type="entry name" value="DUF2530"/>
</dbReference>
<feature type="transmembrane region" description="Helical" evidence="1">
    <location>
        <begin position="25"/>
        <end position="48"/>
    </location>
</feature>
<evidence type="ECO:0000256" key="1">
    <source>
        <dbReference type="SAM" id="Phobius"/>
    </source>
</evidence>
<keyword evidence="1" id="KW-0812">Transmembrane</keyword>
<feature type="transmembrane region" description="Helical" evidence="1">
    <location>
        <begin position="60"/>
        <end position="80"/>
    </location>
</feature>
<dbReference type="HOGENOM" id="CLU_150710_3_1_11"/>
<reference evidence="2 3" key="1">
    <citation type="submission" date="2014-07" db="EMBL/GenBank/DDBJ databases">
        <title>Whole Genome Sequence of the Amycolatopsis methanolica 239.</title>
        <authorList>
            <person name="Tang B."/>
        </authorList>
    </citation>
    <scope>NUCLEOTIDE SEQUENCE [LARGE SCALE GENOMIC DNA]</scope>
    <source>
        <strain evidence="2 3">239</strain>
    </source>
</reference>
<evidence type="ECO:0008006" key="4">
    <source>
        <dbReference type="Google" id="ProtNLM"/>
    </source>
</evidence>
<dbReference type="EMBL" id="CP009110">
    <property type="protein sequence ID" value="AIJ26461.1"/>
    <property type="molecule type" value="Genomic_DNA"/>
</dbReference>
<dbReference type="eggNOG" id="ENOG5033IM2">
    <property type="taxonomic scope" value="Bacteria"/>
</dbReference>
<keyword evidence="1" id="KW-0472">Membrane</keyword>